<feature type="compositionally biased region" description="Basic and acidic residues" evidence="1">
    <location>
        <begin position="289"/>
        <end position="302"/>
    </location>
</feature>
<dbReference type="Pfam" id="PF00612">
    <property type="entry name" value="IQ"/>
    <property type="match status" value="1"/>
</dbReference>
<reference evidence="2 3" key="1">
    <citation type="journal article" date="2013" name="Curr. Biol.">
        <title>The Genome of the Foraminiferan Reticulomyxa filosa.</title>
        <authorList>
            <person name="Glockner G."/>
            <person name="Hulsmann N."/>
            <person name="Schleicher M."/>
            <person name="Noegel A.A."/>
            <person name="Eichinger L."/>
            <person name="Gallinger C."/>
            <person name="Pawlowski J."/>
            <person name="Sierra R."/>
            <person name="Euteneuer U."/>
            <person name="Pillet L."/>
            <person name="Moustafa A."/>
            <person name="Platzer M."/>
            <person name="Groth M."/>
            <person name="Szafranski K."/>
            <person name="Schliwa M."/>
        </authorList>
    </citation>
    <scope>NUCLEOTIDE SEQUENCE [LARGE SCALE GENOMIC DNA]</scope>
</reference>
<protein>
    <submittedName>
        <fullName evidence="2">Uncharacterized protein</fullName>
    </submittedName>
</protein>
<sequence length="370" mass="43102">MDPNAAATKIQKVVRGFLVRKKVEQMIQVELNFLDMACPLQSTLYMTKTDVEPTQIKDGGPSNDMFLSQIPSKINDKEIESNPIQKEENNINKIHDNQHYPVFYDLSLPFVQIDKNCTQNPQEPPQVVILPNAKAKQQHVRQERVNMRIENQIQYMRSIATVRKEVILEEEHKIRENSRQERFQWAIQYRESQGAYPTSFEGFYAEKEAAKNPIKKIPEEELEESSKTKQKKPTSKQANSKNGTTKKKNNEKEQEENNGDNIYITTPDIVKNELKLAIQQYAKKIEKSKQCERWENVDEKENPTQTHNVPLLKQQLLPSVVREIEQDVDKQLLETLENLQKQLNDTDDKQDKKIKKTKKGKKSKKKTKSS</sequence>
<dbReference type="InterPro" id="IPR052267">
    <property type="entry name" value="N-DRC_Component"/>
</dbReference>
<keyword evidence="3" id="KW-1185">Reference proteome</keyword>
<name>X6ME32_RETFI</name>
<evidence type="ECO:0000313" key="3">
    <source>
        <dbReference type="Proteomes" id="UP000023152"/>
    </source>
</evidence>
<feature type="compositionally biased region" description="Basic and acidic residues" evidence="1">
    <location>
        <begin position="214"/>
        <end position="227"/>
    </location>
</feature>
<feature type="region of interest" description="Disordered" evidence="1">
    <location>
        <begin position="289"/>
        <end position="310"/>
    </location>
</feature>
<gene>
    <name evidence="2" type="ORF">RFI_26076</name>
</gene>
<evidence type="ECO:0000256" key="1">
    <source>
        <dbReference type="SAM" id="MobiDB-lite"/>
    </source>
</evidence>
<dbReference type="AlphaFoldDB" id="X6ME32"/>
<proteinExistence type="predicted"/>
<dbReference type="PANTHER" id="PTHR14690:SF0">
    <property type="entry name" value="IQ MOTIF CONTAINING WITH AAA DOMAIN 1"/>
    <property type="match status" value="1"/>
</dbReference>
<dbReference type="PANTHER" id="PTHR14690">
    <property type="entry name" value="IQ MOTIF CONTAINING WITH AAA DOMAIN 1"/>
    <property type="match status" value="1"/>
</dbReference>
<organism evidence="2 3">
    <name type="scientific">Reticulomyxa filosa</name>
    <dbReference type="NCBI Taxonomy" id="46433"/>
    <lineage>
        <taxon>Eukaryota</taxon>
        <taxon>Sar</taxon>
        <taxon>Rhizaria</taxon>
        <taxon>Retaria</taxon>
        <taxon>Foraminifera</taxon>
        <taxon>Monothalamids</taxon>
        <taxon>Reticulomyxidae</taxon>
        <taxon>Reticulomyxa</taxon>
    </lineage>
</organism>
<feature type="region of interest" description="Disordered" evidence="1">
    <location>
        <begin position="214"/>
        <end position="260"/>
    </location>
</feature>
<dbReference type="InterPro" id="IPR000048">
    <property type="entry name" value="IQ_motif_EF-hand-BS"/>
</dbReference>
<feature type="compositionally biased region" description="Basic residues" evidence="1">
    <location>
        <begin position="352"/>
        <end position="370"/>
    </location>
</feature>
<comment type="caution">
    <text evidence="2">The sequence shown here is derived from an EMBL/GenBank/DDBJ whole genome shotgun (WGS) entry which is preliminary data.</text>
</comment>
<evidence type="ECO:0000313" key="2">
    <source>
        <dbReference type="EMBL" id="ETO11300.1"/>
    </source>
</evidence>
<dbReference type="PROSITE" id="PS50096">
    <property type="entry name" value="IQ"/>
    <property type="match status" value="1"/>
</dbReference>
<dbReference type="Proteomes" id="UP000023152">
    <property type="component" value="Unassembled WGS sequence"/>
</dbReference>
<feature type="region of interest" description="Disordered" evidence="1">
    <location>
        <begin position="340"/>
        <end position="370"/>
    </location>
</feature>
<dbReference type="OrthoDB" id="3046016at2759"/>
<dbReference type="CDD" id="cd23767">
    <property type="entry name" value="IQCD"/>
    <property type="match status" value="1"/>
</dbReference>
<dbReference type="EMBL" id="ASPP01022584">
    <property type="protein sequence ID" value="ETO11300.1"/>
    <property type="molecule type" value="Genomic_DNA"/>
</dbReference>
<accession>X6ME32</accession>
<dbReference type="Gene3D" id="1.20.5.190">
    <property type="match status" value="1"/>
</dbReference>